<feature type="chain" id="PRO_5045615116" description="Fap amyloid fibril minor component" evidence="1">
    <location>
        <begin position="35"/>
        <end position="220"/>
    </location>
</feature>
<dbReference type="RefSeq" id="WP_338016011.1">
    <property type="nucleotide sequence ID" value="NZ_JBHTKN010000004.1"/>
</dbReference>
<proteinExistence type="predicted"/>
<name>A0ABW3LUN1_9GAMM</name>
<organism evidence="2 3">
    <name type="scientific">Pseudoxanthomonas kaohsiungensis</name>
    <dbReference type="NCBI Taxonomy" id="283923"/>
    <lineage>
        <taxon>Bacteria</taxon>
        <taxon>Pseudomonadati</taxon>
        <taxon>Pseudomonadota</taxon>
        <taxon>Gammaproteobacteria</taxon>
        <taxon>Lysobacterales</taxon>
        <taxon>Lysobacteraceae</taxon>
        <taxon>Pseudoxanthomonas</taxon>
    </lineage>
</organism>
<dbReference type="EMBL" id="JBHTKN010000004">
    <property type="protein sequence ID" value="MFD1042137.1"/>
    <property type="molecule type" value="Genomic_DNA"/>
</dbReference>
<gene>
    <name evidence="2" type="ORF">ACFQ2N_07235</name>
</gene>
<protein>
    <recommendedName>
        <fullName evidence="4">Fap amyloid fibril minor component</fullName>
    </recommendedName>
</protein>
<evidence type="ECO:0000313" key="3">
    <source>
        <dbReference type="Proteomes" id="UP001597033"/>
    </source>
</evidence>
<evidence type="ECO:0000313" key="2">
    <source>
        <dbReference type="EMBL" id="MFD1042137.1"/>
    </source>
</evidence>
<dbReference type="Proteomes" id="UP001597033">
    <property type="component" value="Unassembled WGS sequence"/>
</dbReference>
<evidence type="ECO:0008006" key="4">
    <source>
        <dbReference type="Google" id="ProtNLM"/>
    </source>
</evidence>
<dbReference type="PROSITE" id="PS51257">
    <property type="entry name" value="PROKAR_LIPOPROTEIN"/>
    <property type="match status" value="1"/>
</dbReference>
<sequence length="220" mass="22024">MSRPVAVPRPARGIWQPLLALACAAWLAAGPARAADDYADMLGYLAQTRIADRALAGSSGAIGVNMAAGDLNQQSNLRAIAIGDGAAMVQVSTSQARSDDVYDVPVAASATIGGSALAGASGIASINQASGSGNAEHNAVAMVLAQQGIRETPDSQLSSGVAASAERQTAFNPAGRTASRKVAVEATALRGFEGVFQLNQIAGSANETGNVLTLSLPPGP</sequence>
<keyword evidence="1" id="KW-0732">Signal</keyword>
<accession>A0ABW3LUN1</accession>
<comment type="caution">
    <text evidence="2">The sequence shown here is derived from an EMBL/GenBank/DDBJ whole genome shotgun (WGS) entry which is preliminary data.</text>
</comment>
<evidence type="ECO:0000256" key="1">
    <source>
        <dbReference type="SAM" id="SignalP"/>
    </source>
</evidence>
<feature type="signal peptide" evidence="1">
    <location>
        <begin position="1"/>
        <end position="34"/>
    </location>
</feature>
<keyword evidence="3" id="KW-1185">Reference proteome</keyword>
<reference evidence="3" key="1">
    <citation type="journal article" date="2019" name="Int. J. Syst. Evol. Microbiol.">
        <title>The Global Catalogue of Microorganisms (GCM) 10K type strain sequencing project: providing services to taxonomists for standard genome sequencing and annotation.</title>
        <authorList>
            <consortium name="The Broad Institute Genomics Platform"/>
            <consortium name="The Broad Institute Genome Sequencing Center for Infectious Disease"/>
            <person name="Wu L."/>
            <person name="Ma J."/>
        </authorList>
    </citation>
    <scope>NUCLEOTIDE SEQUENCE [LARGE SCALE GENOMIC DNA]</scope>
    <source>
        <strain evidence="3">CCUG 55854</strain>
    </source>
</reference>